<dbReference type="SUPFAM" id="SSF50475">
    <property type="entry name" value="FMN-binding split barrel"/>
    <property type="match status" value="1"/>
</dbReference>
<dbReference type="AlphaFoldDB" id="B9JKH1"/>
<dbReference type="InterPro" id="IPR002563">
    <property type="entry name" value="Flavin_Rdtase-like_dom"/>
</dbReference>
<keyword evidence="1" id="KW-0560">Oxidoreductase</keyword>
<protein>
    <submittedName>
        <fullName evidence="3">Nitrilotriacetate monooxygenase component B protein</fullName>
    </submittedName>
</protein>
<dbReference type="eggNOG" id="COG1853">
    <property type="taxonomic scope" value="Bacteria"/>
</dbReference>
<dbReference type="Gene3D" id="2.30.110.10">
    <property type="entry name" value="Electron Transport, Fmn-binding Protein, Chain A"/>
    <property type="match status" value="1"/>
</dbReference>
<dbReference type="InterPro" id="IPR012349">
    <property type="entry name" value="Split_barrel_FMN-bd"/>
</dbReference>
<dbReference type="EMBL" id="CP000629">
    <property type="protein sequence ID" value="ACM30413.1"/>
    <property type="molecule type" value="Genomic_DNA"/>
</dbReference>
<accession>B9JKH1</accession>
<evidence type="ECO:0000256" key="1">
    <source>
        <dbReference type="ARBA" id="ARBA00023002"/>
    </source>
</evidence>
<evidence type="ECO:0000313" key="4">
    <source>
        <dbReference type="Proteomes" id="UP000001600"/>
    </source>
</evidence>
<evidence type="ECO:0000259" key="2">
    <source>
        <dbReference type="SMART" id="SM00903"/>
    </source>
</evidence>
<dbReference type="HOGENOM" id="CLU_059021_2_2_5"/>
<dbReference type="InterPro" id="IPR050268">
    <property type="entry name" value="NADH-dep_flavin_reductase"/>
</dbReference>
<dbReference type="PANTHER" id="PTHR30466">
    <property type="entry name" value="FLAVIN REDUCTASE"/>
    <property type="match status" value="1"/>
</dbReference>
<dbReference type="SMART" id="SM00903">
    <property type="entry name" value="Flavin_Reduct"/>
    <property type="match status" value="1"/>
</dbReference>
<proteinExistence type="predicted"/>
<name>B9JKH1_RHIR8</name>
<gene>
    <name evidence="3" type="ordered locus">Arad_9353</name>
</gene>
<dbReference type="GO" id="GO:0010181">
    <property type="term" value="F:FMN binding"/>
    <property type="evidence" value="ECO:0007669"/>
    <property type="project" value="InterPro"/>
</dbReference>
<dbReference type="STRING" id="311403.Arad_9353"/>
<dbReference type="GO" id="GO:0042602">
    <property type="term" value="F:riboflavin reductase (NADPH) activity"/>
    <property type="evidence" value="ECO:0007669"/>
    <property type="project" value="TreeGrafter"/>
</dbReference>
<dbReference type="Pfam" id="PF01613">
    <property type="entry name" value="Flavin_Reduct"/>
    <property type="match status" value="1"/>
</dbReference>
<reference evidence="3 4" key="1">
    <citation type="journal article" date="2009" name="J. Bacteriol.">
        <title>Genome sequences of three Agrobacterium biovars help elucidate the evolution of multichromosome genomes in bacteria.</title>
        <authorList>
            <person name="Slater S.C."/>
            <person name="Goldman B.S."/>
            <person name="Goodner B."/>
            <person name="Setubal J.C."/>
            <person name="Farrand S.K."/>
            <person name="Nester E.W."/>
            <person name="Burr T.J."/>
            <person name="Banta L."/>
            <person name="Dickerman A.W."/>
            <person name="Paulsen I."/>
            <person name="Otten L."/>
            <person name="Suen G."/>
            <person name="Welch R."/>
            <person name="Almeida N.F."/>
            <person name="Arnold F."/>
            <person name="Burton O.T."/>
            <person name="Du Z."/>
            <person name="Ewing A."/>
            <person name="Godsy E."/>
            <person name="Heisel S."/>
            <person name="Houmiel K.L."/>
            <person name="Jhaveri J."/>
            <person name="Lu J."/>
            <person name="Miller N.M."/>
            <person name="Norton S."/>
            <person name="Chen Q."/>
            <person name="Phoolcharoen W."/>
            <person name="Ohlin V."/>
            <person name="Ondrusek D."/>
            <person name="Pride N."/>
            <person name="Stricklin S.L."/>
            <person name="Sun J."/>
            <person name="Wheeler C."/>
            <person name="Wilson L."/>
            <person name="Zhu H."/>
            <person name="Wood D.W."/>
        </authorList>
    </citation>
    <scope>NUCLEOTIDE SEQUENCE [LARGE SCALE GENOMIC DNA]</scope>
    <source>
        <strain evidence="4">K84 / ATCC BAA-868</strain>
    </source>
</reference>
<dbReference type="GO" id="GO:0004497">
    <property type="term" value="F:monooxygenase activity"/>
    <property type="evidence" value="ECO:0007669"/>
    <property type="project" value="UniProtKB-KW"/>
</dbReference>
<dbReference type="Proteomes" id="UP000001600">
    <property type="component" value="Chromosome 2"/>
</dbReference>
<dbReference type="KEGG" id="ara:Arad_9353"/>
<feature type="domain" description="Flavin reductase like" evidence="2">
    <location>
        <begin position="26"/>
        <end position="173"/>
    </location>
</feature>
<evidence type="ECO:0000313" key="3">
    <source>
        <dbReference type="EMBL" id="ACM30413.1"/>
    </source>
</evidence>
<organism evidence="3 4">
    <name type="scientific">Rhizobium rhizogenes (strain K84 / ATCC BAA-868)</name>
    <name type="common">Agrobacterium radiobacter</name>
    <dbReference type="NCBI Taxonomy" id="311403"/>
    <lineage>
        <taxon>Bacteria</taxon>
        <taxon>Pseudomonadati</taxon>
        <taxon>Pseudomonadota</taxon>
        <taxon>Alphaproteobacteria</taxon>
        <taxon>Hyphomicrobiales</taxon>
        <taxon>Rhizobiaceae</taxon>
        <taxon>Rhizobium/Agrobacterium group</taxon>
        <taxon>Rhizobium</taxon>
    </lineage>
</organism>
<keyword evidence="3" id="KW-0503">Monooxygenase</keyword>
<dbReference type="PANTHER" id="PTHR30466:SF1">
    <property type="entry name" value="FMN REDUCTASE (NADH) RUTF"/>
    <property type="match status" value="1"/>
</dbReference>
<sequence length="174" mass="18281">MNMSFGSAANSCIDPPVAADDFRAAMREFAAGVTVVTTLSKDGKRGLTATAVCSLSAEPSTLLACINRSSDGYKAICESGFFCVNVLAAEQSEVASRFAGRDGIRGERRFDLGDWHNMRTGAPALADALAVFDCRTAGTLDWGSHTIFIGSVVAARVQPGRPGLIYRAGSFYGA</sequence>